<dbReference type="InterPro" id="IPR035905">
    <property type="entry name" value="Barstar-like_sf"/>
</dbReference>
<dbReference type="EMBL" id="KR057702">
    <property type="protein sequence ID" value="AKQ70969.1"/>
    <property type="molecule type" value="Genomic_DNA"/>
</dbReference>
<dbReference type="AlphaFoldDB" id="A0A0R7N6W0"/>
<organism evidence="3">
    <name type="scientific">bacterium enrichment culture</name>
    <dbReference type="NCBI Taxonomy" id="207831"/>
    <lineage>
        <taxon>Bacteria</taxon>
        <taxon>environmental samples</taxon>
    </lineage>
</organism>
<evidence type="ECO:0000313" key="3">
    <source>
        <dbReference type="EMBL" id="AKQ70969.1"/>
    </source>
</evidence>
<protein>
    <submittedName>
        <fullName evidence="3">Barnase inhibitor</fullName>
    </submittedName>
</protein>
<feature type="domain" description="Barstar (barnase inhibitor)" evidence="2">
    <location>
        <begin position="34"/>
        <end position="128"/>
    </location>
</feature>
<sequence>MKLPDLHDLELAGVHALRGDLRAVATAAAAAKLRFHQVDLTGCTSKAELMIALGKGLQLPEHFGNNWDALADSVEDGDWLGRTGCVIALVHAGGYRKAHGTDWMTLEDILAEAADYWRDRHKPFWVFVN</sequence>
<reference evidence="3" key="1">
    <citation type="journal article" date="2015" name="J. Microbiol. Biotechnol.">
        <title>Characterization of a Soil Metagenome-Derived Gene Encoding Wax Ester Synthase.</title>
        <authorList>
            <person name="Kim N.H."/>
            <person name="Park J.H."/>
            <person name="Chung E."/>
            <person name="So H.A."/>
            <person name="Lee M.H."/>
            <person name="Kim J.C."/>
            <person name="Hwang E.C."/>
            <person name="Lee S.W."/>
        </authorList>
    </citation>
    <scope>NUCLEOTIDE SEQUENCE</scope>
</reference>
<dbReference type="InterPro" id="IPR000468">
    <property type="entry name" value="Barstar"/>
</dbReference>
<accession>A0A0R7N6W0</accession>
<dbReference type="Pfam" id="PF01337">
    <property type="entry name" value="Barstar"/>
    <property type="match status" value="1"/>
</dbReference>
<comment type="similarity">
    <text evidence="1">Belongs to the barstar family.</text>
</comment>
<name>A0A0R7N6W0_9BACT</name>
<dbReference type="Gene3D" id="3.30.370.10">
    <property type="entry name" value="Barstar-like"/>
    <property type="match status" value="1"/>
</dbReference>
<proteinExistence type="inferred from homology"/>
<evidence type="ECO:0000256" key="1">
    <source>
        <dbReference type="ARBA" id="ARBA00006845"/>
    </source>
</evidence>
<evidence type="ECO:0000259" key="2">
    <source>
        <dbReference type="Pfam" id="PF01337"/>
    </source>
</evidence>
<dbReference type="SUPFAM" id="SSF52038">
    <property type="entry name" value="Barstar-related"/>
    <property type="match status" value="1"/>
</dbReference>